<dbReference type="EMBL" id="AZBU02000003">
    <property type="protein sequence ID" value="TKR87494.1"/>
    <property type="molecule type" value="Genomic_DNA"/>
</dbReference>
<reference evidence="3 4" key="2">
    <citation type="journal article" date="2019" name="G3 (Bethesda)">
        <title>Hybrid Assembly of the Genome of the Entomopathogenic Nematode Steinernema carpocapsae Identifies the X-Chromosome.</title>
        <authorList>
            <person name="Serra L."/>
            <person name="Macchietto M."/>
            <person name="Macias-Munoz A."/>
            <person name="McGill C.J."/>
            <person name="Rodriguez I.M."/>
            <person name="Rodriguez B."/>
            <person name="Murad R."/>
            <person name="Mortazavi A."/>
        </authorList>
    </citation>
    <scope>NUCLEOTIDE SEQUENCE [LARGE SCALE GENOMIC DNA]</scope>
    <source>
        <strain evidence="3 4">ALL</strain>
    </source>
</reference>
<dbReference type="Proteomes" id="UP000298663">
    <property type="component" value="Unassembled WGS sequence"/>
</dbReference>
<comment type="caution">
    <text evidence="3">The sequence shown here is derived from an EMBL/GenBank/DDBJ whole genome shotgun (WGS) entry which is preliminary data.</text>
</comment>
<proteinExistence type="predicted"/>
<feature type="region of interest" description="Disordered" evidence="1">
    <location>
        <begin position="616"/>
        <end position="640"/>
    </location>
</feature>
<dbReference type="PANTHER" id="PTHR34721:SF3">
    <property type="entry name" value="ACTIVIN_RECP DOMAIN-CONTAINING PROTEIN-RELATED"/>
    <property type="match status" value="1"/>
</dbReference>
<dbReference type="AlphaFoldDB" id="A0A4U5NW85"/>
<dbReference type="InterPro" id="IPR002603">
    <property type="entry name" value="ET_repeat"/>
</dbReference>
<keyword evidence="2" id="KW-0812">Transmembrane</keyword>
<gene>
    <name evidence="3" type="ORF">L596_011883</name>
</gene>
<evidence type="ECO:0000256" key="2">
    <source>
        <dbReference type="SAM" id="Phobius"/>
    </source>
</evidence>
<protein>
    <recommendedName>
        <fullName evidence="5">ET module</fullName>
    </recommendedName>
</protein>
<organism evidence="3 4">
    <name type="scientific">Steinernema carpocapsae</name>
    <name type="common">Entomopathogenic nematode</name>
    <dbReference type="NCBI Taxonomy" id="34508"/>
    <lineage>
        <taxon>Eukaryota</taxon>
        <taxon>Metazoa</taxon>
        <taxon>Ecdysozoa</taxon>
        <taxon>Nematoda</taxon>
        <taxon>Chromadorea</taxon>
        <taxon>Rhabditida</taxon>
        <taxon>Tylenchina</taxon>
        <taxon>Panagrolaimomorpha</taxon>
        <taxon>Strongyloidoidea</taxon>
        <taxon>Steinernematidae</taxon>
        <taxon>Steinernema</taxon>
    </lineage>
</organism>
<evidence type="ECO:0000313" key="4">
    <source>
        <dbReference type="Proteomes" id="UP000298663"/>
    </source>
</evidence>
<name>A0A4U5NW85_STECR</name>
<dbReference type="PANTHER" id="PTHR34721">
    <property type="entry name" value="PROTEIN CBG09734"/>
    <property type="match status" value="1"/>
</dbReference>
<keyword evidence="2" id="KW-0472">Membrane</keyword>
<reference evidence="3 4" key="1">
    <citation type="journal article" date="2015" name="Genome Biol.">
        <title>Comparative genomics of Steinernema reveals deeply conserved gene regulatory networks.</title>
        <authorList>
            <person name="Dillman A.R."/>
            <person name="Macchietto M."/>
            <person name="Porter C.F."/>
            <person name="Rogers A."/>
            <person name="Williams B."/>
            <person name="Antoshechkin I."/>
            <person name="Lee M.M."/>
            <person name="Goodwin Z."/>
            <person name="Lu X."/>
            <person name="Lewis E.E."/>
            <person name="Goodrich-Blair H."/>
            <person name="Stock S.P."/>
            <person name="Adams B.J."/>
            <person name="Sternberg P.W."/>
            <person name="Mortazavi A."/>
        </authorList>
    </citation>
    <scope>NUCLEOTIDE SEQUENCE [LARGE SCALE GENOMIC DNA]</scope>
    <source>
        <strain evidence="3 4">ALL</strain>
    </source>
</reference>
<evidence type="ECO:0000256" key="1">
    <source>
        <dbReference type="SAM" id="MobiDB-lite"/>
    </source>
</evidence>
<sequence length="640" mass="68678">MNVRLFKVAAKFKCRFCSFRAIGVIKIRPGGGGAAKSTIFAQGRVKPRVDECLRKVAKNSVLILQIIAVLLGLCVQIGCHWSALAYFWTRPDFGEGRTQEGRRAGDVPPGLIKISRLKSFDLIYVTFPFQICCCDSQNCNTPKPPVENPNLDCFTGLALGGKYTKGSVMKCADGQCLNMTMIVNKQPITLFTCERLQLCQFFGVKENTCKSVGTISGCCCDKENNCNLKDKKALTSPTPGVPHMSYQCYVGFQVDGGPQYGMNVSHCNGDCARYTMGKLTIYACDPSQTCQDFKLNNECRMWNGIKACCCKGSNCNDPGKVIVMNQPPVTTKQRCFVGVETTVFVAGGELPCAGSCMNVSATIQGHPIVGYMCDEGDMCRTLGFSEERCNYDVNSNLNGCCCDGDNCNIADKILPPANVGPTLSPIVCPQAVWVNGHALSSQEVICHGSCGKLALNTMMGSIAMNASIYTCDPSSYCSDSKLNLANNCTSINGSINAQACCCRGDMCMDPTNGWTVPKPPSLPPYAGLKCYVGLQIPGSSVSTGAEVRCPGGVCSNITLAFNNVSTILYTCDPLSVCTLFGDNESCGNLPGTPVNQCCCSKTNNCNAPNISPMPTLSPILPARTKPASSELPTRLLEENR</sequence>
<accession>A0A4U5NW85</accession>
<feature type="transmembrane region" description="Helical" evidence="2">
    <location>
        <begin position="62"/>
        <end position="88"/>
    </location>
</feature>
<evidence type="ECO:0000313" key="3">
    <source>
        <dbReference type="EMBL" id="TKR87494.1"/>
    </source>
</evidence>
<evidence type="ECO:0008006" key="5">
    <source>
        <dbReference type="Google" id="ProtNLM"/>
    </source>
</evidence>
<keyword evidence="2" id="KW-1133">Transmembrane helix</keyword>
<dbReference type="Pfam" id="PF01684">
    <property type="entry name" value="ET"/>
    <property type="match status" value="5"/>
</dbReference>
<keyword evidence="4" id="KW-1185">Reference proteome</keyword>